<sequence length="268" mass="31270">MRTSSRPSGYQVHQEMVDLQIYNEKSYMMIRDLRSNTQYKEGDKIAIAGKEITMKHKIKYLGAYISSTLSRHNTVKDIIANAFRITHGIRNFIREKKIPDSLKMMIYNTIIAPTILYGALTRSNRLTLRRAERKALRILMENSNLTRKQIRKLLEGKTITRRLKMRQMRYWGHTNRRNKDHIIRAAKILCASEWKVGRPCQTWNTTINQTVEVSGITMGRWEENSRDKHQRKKESRRILEVEEESATGTSSQGEEEKGTESNAGRGQQ</sequence>
<evidence type="ECO:0000313" key="2">
    <source>
        <dbReference type="EMBL" id="JAV83879.1"/>
    </source>
</evidence>
<dbReference type="EMBL" id="GEZM01034162">
    <property type="protein sequence ID" value="JAV83879.1"/>
    <property type="molecule type" value="Transcribed_RNA"/>
</dbReference>
<feature type="region of interest" description="Disordered" evidence="1">
    <location>
        <begin position="221"/>
        <end position="268"/>
    </location>
</feature>
<organism evidence="2">
    <name type="scientific">Photinus pyralis</name>
    <name type="common">Common eastern firefly</name>
    <name type="synonym">Lampyris pyralis</name>
    <dbReference type="NCBI Taxonomy" id="7054"/>
    <lineage>
        <taxon>Eukaryota</taxon>
        <taxon>Metazoa</taxon>
        <taxon>Ecdysozoa</taxon>
        <taxon>Arthropoda</taxon>
        <taxon>Hexapoda</taxon>
        <taxon>Insecta</taxon>
        <taxon>Pterygota</taxon>
        <taxon>Neoptera</taxon>
        <taxon>Endopterygota</taxon>
        <taxon>Coleoptera</taxon>
        <taxon>Polyphaga</taxon>
        <taxon>Elateriformia</taxon>
        <taxon>Elateroidea</taxon>
        <taxon>Lampyridae</taxon>
        <taxon>Lampyrinae</taxon>
        <taxon>Photinus</taxon>
    </lineage>
</organism>
<dbReference type="AlphaFoldDB" id="A0A1Y1MDI1"/>
<accession>A0A1Y1MDI1</accession>
<proteinExistence type="predicted"/>
<reference evidence="2" key="1">
    <citation type="journal article" date="2016" name="Sci. Rep.">
        <title>Molecular characterization of firefly nuptial gifts: a multi-omics approach sheds light on postcopulatory sexual selection.</title>
        <authorList>
            <person name="Al-Wathiqui N."/>
            <person name="Fallon T.R."/>
            <person name="South A."/>
            <person name="Weng J.K."/>
            <person name="Lewis S.M."/>
        </authorList>
    </citation>
    <scope>NUCLEOTIDE SEQUENCE</scope>
</reference>
<protein>
    <submittedName>
        <fullName evidence="2">Uncharacterized protein</fullName>
    </submittedName>
</protein>
<evidence type="ECO:0000256" key="1">
    <source>
        <dbReference type="SAM" id="MobiDB-lite"/>
    </source>
</evidence>
<name>A0A1Y1MDI1_PHOPY</name>